<dbReference type="PROSITE" id="PS51819">
    <property type="entry name" value="VOC"/>
    <property type="match status" value="1"/>
</dbReference>
<proteinExistence type="predicted"/>
<dbReference type="InterPro" id="IPR051332">
    <property type="entry name" value="Fosfomycin_Res_Enzymes"/>
</dbReference>
<name>A0A6J4R0J5_9ACTN</name>
<dbReference type="PANTHER" id="PTHR36113">
    <property type="entry name" value="LYASE, PUTATIVE-RELATED-RELATED"/>
    <property type="match status" value="1"/>
</dbReference>
<keyword evidence="1" id="KW-0479">Metal-binding</keyword>
<feature type="domain" description="VOC" evidence="2">
    <location>
        <begin position="7"/>
        <end position="133"/>
    </location>
</feature>
<dbReference type="InterPro" id="IPR004360">
    <property type="entry name" value="Glyas_Fos-R_dOase_dom"/>
</dbReference>
<dbReference type="GO" id="GO:0046872">
    <property type="term" value="F:metal ion binding"/>
    <property type="evidence" value="ECO:0007669"/>
    <property type="project" value="UniProtKB-KW"/>
</dbReference>
<sequence length="150" mass="17036">MPVEVIGIDHVFVAVRDMDAATEFYDRVMPVLGFRRGDGSLGGDPHVFYYGRQLVYALRPAKEGTADHDPYAPGLHHLCFRVVDEEAVDRAAGELVEAGVEATPPRYYPEYGPDYYATFFEDPDGIRLEVMNFRELRRKIMYDWEAGAGR</sequence>
<dbReference type="PANTHER" id="PTHR36113:SF6">
    <property type="entry name" value="FOSFOMYCIN RESISTANCE PROTEIN FOSX"/>
    <property type="match status" value="1"/>
</dbReference>
<dbReference type="SUPFAM" id="SSF54593">
    <property type="entry name" value="Glyoxalase/Bleomycin resistance protein/Dihydroxybiphenyl dioxygenase"/>
    <property type="match status" value="1"/>
</dbReference>
<evidence type="ECO:0000313" key="3">
    <source>
        <dbReference type="EMBL" id="CAA9460582.1"/>
    </source>
</evidence>
<reference evidence="3" key="1">
    <citation type="submission" date="2020-02" db="EMBL/GenBank/DDBJ databases">
        <authorList>
            <person name="Meier V. D."/>
        </authorList>
    </citation>
    <scope>NUCLEOTIDE SEQUENCE</scope>
    <source>
        <strain evidence="3">AVDCRST_MAG02</strain>
    </source>
</reference>
<organism evidence="3">
    <name type="scientific">uncultured Rubrobacteraceae bacterium</name>
    <dbReference type="NCBI Taxonomy" id="349277"/>
    <lineage>
        <taxon>Bacteria</taxon>
        <taxon>Bacillati</taxon>
        <taxon>Actinomycetota</taxon>
        <taxon>Rubrobacteria</taxon>
        <taxon>Rubrobacterales</taxon>
        <taxon>Rubrobacteraceae</taxon>
        <taxon>environmental samples</taxon>
    </lineage>
</organism>
<accession>A0A6J4R0J5</accession>
<dbReference type="InterPro" id="IPR029068">
    <property type="entry name" value="Glyas_Bleomycin-R_OHBP_Dase"/>
</dbReference>
<gene>
    <name evidence="3" type="ORF">AVDCRST_MAG02-2236</name>
</gene>
<dbReference type="AlphaFoldDB" id="A0A6J4R0J5"/>
<dbReference type="Pfam" id="PF00903">
    <property type="entry name" value="Glyoxalase"/>
    <property type="match status" value="1"/>
</dbReference>
<evidence type="ECO:0000256" key="1">
    <source>
        <dbReference type="ARBA" id="ARBA00022723"/>
    </source>
</evidence>
<dbReference type="EMBL" id="CADCVH010000073">
    <property type="protein sequence ID" value="CAA9460582.1"/>
    <property type="molecule type" value="Genomic_DNA"/>
</dbReference>
<protein>
    <submittedName>
        <fullName evidence="3">Glyoxalase family protein</fullName>
    </submittedName>
</protein>
<dbReference type="InterPro" id="IPR037523">
    <property type="entry name" value="VOC_core"/>
</dbReference>
<evidence type="ECO:0000259" key="2">
    <source>
        <dbReference type="PROSITE" id="PS51819"/>
    </source>
</evidence>
<dbReference type="Gene3D" id="3.10.180.10">
    <property type="entry name" value="2,3-Dihydroxybiphenyl 1,2-Dioxygenase, domain 1"/>
    <property type="match status" value="1"/>
</dbReference>